<evidence type="ECO:0000256" key="3">
    <source>
        <dbReference type="ARBA" id="ARBA00022777"/>
    </source>
</evidence>
<dbReference type="Gene3D" id="1.10.287.130">
    <property type="match status" value="1"/>
</dbReference>
<sequence>MDEQQTLDLLRRIRHDFGNHLQVMLGYIDLGKPDMSRQYMINLVNEMTAERLIFDKTNPDAALYLYEQLLLSRDLGVILRYDEIQLESKQLLMKNNEPLRSLEHFLGKCQDPSRDEELVVYLEIYETEYGVDLLYSCENMEPSSILIEVRK</sequence>
<protein>
    <recommendedName>
        <fullName evidence="4">SpoOB alpha-helical domain-containing protein</fullName>
    </recommendedName>
</protein>
<organism evidence="5">
    <name type="scientific">hydrocarbon metagenome</name>
    <dbReference type="NCBI Taxonomy" id="938273"/>
    <lineage>
        <taxon>unclassified sequences</taxon>
        <taxon>metagenomes</taxon>
        <taxon>ecological metagenomes</taxon>
    </lineage>
</organism>
<keyword evidence="3" id="KW-0418">Kinase</keyword>
<gene>
    <name evidence="5" type="ORF">ASZ90_018262</name>
</gene>
<dbReference type="SUPFAM" id="SSF55890">
    <property type="entry name" value="Sporulation response regulatory protein Spo0B"/>
    <property type="match status" value="1"/>
</dbReference>
<evidence type="ECO:0000259" key="4">
    <source>
        <dbReference type="Pfam" id="PF14689"/>
    </source>
</evidence>
<accession>A0A0W8E6I7</accession>
<dbReference type="InterPro" id="IPR016120">
    <property type="entry name" value="Sig_transdc_His_kin_SpoOB"/>
</dbReference>
<keyword evidence="1" id="KW-0597">Phosphoprotein</keyword>
<dbReference type="GO" id="GO:0000155">
    <property type="term" value="F:phosphorelay sensor kinase activity"/>
    <property type="evidence" value="ECO:0007669"/>
    <property type="project" value="InterPro"/>
</dbReference>
<evidence type="ECO:0000313" key="5">
    <source>
        <dbReference type="EMBL" id="KUG04256.1"/>
    </source>
</evidence>
<evidence type="ECO:0000256" key="2">
    <source>
        <dbReference type="ARBA" id="ARBA00022679"/>
    </source>
</evidence>
<dbReference type="Pfam" id="PF14689">
    <property type="entry name" value="SPOB_a"/>
    <property type="match status" value="1"/>
</dbReference>
<comment type="caution">
    <text evidence="5">The sequence shown here is derived from an EMBL/GenBank/DDBJ whole genome shotgun (WGS) entry which is preliminary data.</text>
</comment>
<name>A0A0W8E6I7_9ZZZZ</name>
<dbReference type="AlphaFoldDB" id="A0A0W8E6I7"/>
<feature type="domain" description="SpoOB alpha-helical" evidence="4">
    <location>
        <begin position="4"/>
        <end position="54"/>
    </location>
</feature>
<keyword evidence="2" id="KW-0808">Transferase</keyword>
<dbReference type="EMBL" id="LNQE01001853">
    <property type="protein sequence ID" value="KUG04256.1"/>
    <property type="molecule type" value="Genomic_DNA"/>
</dbReference>
<proteinExistence type="predicted"/>
<reference evidence="5" key="1">
    <citation type="journal article" date="2015" name="Proc. Natl. Acad. Sci. U.S.A.">
        <title>Networks of energetic and metabolic interactions define dynamics in microbial communities.</title>
        <authorList>
            <person name="Embree M."/>
            <person name="Liu J.K."/>
            <person name="Al-Bassam M.M."/>
            <person name="Zengler K."/>
        </authorList>
    </citation>
    <scope>NUCLEOTIDE SEQUENCE</scope>
</reference>
<evidence type="ECO:0000256" key="1">
    <source>
        <dbReference type="ARBA" id="ARBA00022553"/>
    </source>
</evidence>
<dbReference type="InterPro" id="IPR039506">
    <property type="entry name" value="SPOB_a"/>
</dbReference>